<gene>
    <name evidence="5" type="ORF">ADK37_28105</name>
</gene>
<organism evidence="5 6">
    <name type="scientific">Streptomyces resistomycificus</name>
    <dbReference type="NCBI Taxonomy" id="67356"/>
    <lineage>
        <taxon>Bacteria</taxon>
        <taxon>Bacillati</taxon>
        <taxon>Actinomycetota</taxon>
        <taxon>Actinomycetes</taxon>
        <taxon>Kitasatosporales</taxon>
        <taxon>Streptomycetaceae</taxon>
        <taxon>Streptomyces</taxon>
        <taxon>Streptomyces aurantiacus group</taxon>
    </lineage>
</organism>
<dbReference type="Pfam" id="PF00171">
    <property type="entry name" value="Aldedh"/>
    <property type="match status" value="1"/>
</dbReference>
<dbReference type="eggNOG" id="COG1012">
    <property type="taxonomic scope" value="Bacteria"/>
</dbReference>
<dbReference type="InterPro" id="IPR015590">
    <property type="entry name" value="Aldehyde_DH_dom"/>
</dbReference>
<keyword evidence="2" id="KW-0520">NAD</keyword>
<accession>A0A0L8L2F9</accession>
<evidence type="ECO:0000256" key="1">
    <source>
        <dbReference type="ARBA" id="ARBA00009986"/>
    </source>
</evidence>
<sequence length="115" mass="12415">MSVVQDESFGQVLTVERFTSEDEVVRVANDTIYCLAGAVWTTDEAKAARVAGRLGLGTVWINDYHPCVPQAEWGARRTTPRPRSTRGCGSRGSRGRGSPTGPSCRTSSPSTRASR</sequence>
<evidence type="ECO:0000256" key="3">
    <source>
        <dbReference type="SAM" id="MobiDB-lite"/>
    </source>
</evidence>
<dbReference type="Gene3D" id="3.40.309.10">
    <property type="entry name" value="Aldehyde Dehydrogenase, Chain A, domain 2"/>
    <property type="match status" value="1"/>
</dbReference>
<dbReference type="PANTHER" id="PTHR43860">
    <property type="entry name" value="BETAINE ALDEHYDE DEHYDROGENASE"/>
    <property type="match status" value="1"/>
</dbReference>
<dbReference type="AlphaFoldDB" id="A0A0L8L2F9"/>
<dbReference type="EMBL" id="LGUS01000185">
    <property type="protein sequence ID" value="KOG32347.1"/>
    <property type="molecule type" value="Genomic_DNA"/>
</dbReference>
<protein>
    <recommendedName>
        <fullName evidence="4">Aldehyde dehydrogenase domain-containing protein</fullName>
    </recommendedName>
</protein>
<feature type="compositionally biased region" description="Low complexity" evidence="3">
    <location>
        <begin position="96"/>
        <end position="105"/>
    </location>
</feature>
<comment type="caution">
    <text evidence="5">The sequence shown here is derived from an EMBL/GenBank/DDBJ whole genome shotgun (WGS) entry which is preliminary data.</text>
</comment>
<dbReference type="SUPFAM" id="SSF53720">
    <property type="entry name" value="ALDH-like"/>
    <property type="match status" value="1"/>
</dbReference>
<evidence type="ECO:0000259" key="4">
    <source>
        <dbReference type="Pfam" id="PF00171"/>
    </source>
</evidence>
<feature type="domain" description="Aldehyde dehydrogenase" evidence="4">
    <location>
        <begin position="1"/>
        <end position="71"/>
    </location>
</feature>
<dbReference type="STRING" id="67356.AQJ84_24615"/>
<dbReference type="InterPro" id="IPR016161">
    <property type="entry name" value="Ald_DH/histidinol_DH"/>
</dbReference>
<feature type="region of interest" description="Disordered" evidence="3">
    <location>
        <begin position="71"/>
        <end position="115"/>
    </location>
</feature>
<proteinExistence type="inferred from homology"/>
<evidence type="ECO:0000313" key="6">
    <source>
        <dbReference type="Proteomes" id="UP000037251"/>
    </source>
</evidence>
<evidence type="ECO:0000256" key="2">
    <source>
        <dbReference type="ARBA" id="ARBA00023027"/>
    </source>
</evidence>
<dbReference type="GO" id="GO:0016620">
    <property type="term" value="F:oxidoreductase activity, acting on the aldehyde or oxo group of donors, NAD or NADP as acceptor"/>
    <property type="evidence" value="ECO:0007669"/>
    <property type="project" value="InterPro"/>
</dbReference>
<dbReference type="InterPro" id="IPR016163">
    <property type="entry name" value="Ald_DH_C"/>
</dbReference>
<name>A0A0L8L2F9_9ACTN</name>
<dbReference type="Proteomes" id="UP000037251">
    <property type="component" value="Unassembled WGS sequence"/>
</dbReference>
<comment type="similarity">
    <text evidence="1">Belongs to the aldehyde dehydrogenase family.</text>
</comment>
<feature type="compositionally biased region" description="Polar residues" evidence="3">
    <location>
        <begin position="106"/>
        <end position="115"/>
    </location>
</feature>
<dbReference type="PANTHER" id="PTHR43860:SF2">
    <property type="entry name" value="BETAINE ALDEHYDE DEHYDROGENASE-RELATED"/>
    <property type="match status" value="1"/>
</dbReference>
<evidence type="ECO:0000313" key="5">
    <source>
        <dbReference type="EMBL" id="KOG32347.1"/>
    </source>
</evidence>
<reference evidence="6" key="1">
    <citation type="submission" date="2015-07" db="EMBL/GenBank/DDBJ databases">
        <authorList>
            <person name="Ju K.-S."/>
            <person name="Doroghazi J.R."/>
            <person name="Metcalf W.W."/>
        </authorList>
    </citation>
    <scope>NUCLEOTIDE SEQUENCE [LARGE SCALE GENOMIC DNA]</scope>
    <source>
        <strain evidence="6">NRRL 2290</strain>
    </source>
</reference>
<dbReference type="PATRIC" id="fig|67356.5.peg.6007"/>
<keyword evidence="6" id="KW-1185">Reference proteome</keyword>